<dbReference type="AlphaFoldDB" id="A0A1F6VAE3"/>
<reference evidence="1 2" key="1">
    <citation type="journal article" date="2016" name="Nat. Commun.">
        <title>Thousands of microbial genomes shed light on interconnected biogeochemical processes in an aquifer system.</title>
        <authorList>
            <person name="Anantharaman K."/>
            <person name="Brown C.T."/>
            <person name="Hug L.A."/>
            <person name="Sharon I."/>
            <person name="Castelle C.J."/>
            <person name="Probst A.J."/>
            <person name="Thomas B.C."/>
            <person name="Singh A."/>
            <person name="Wilkins M.J."/>
            <person name="Karaoz U."/>
            <person name="Brodie E.L."/>
            <person name="Williams K.H."/>
            <person name="Hubbard S.S."/>
            <person name="Banfield J.F."/>
        </authorList>
    </citation>
    <scope>NUCLEOTIDE SEQUENCE [LARGE SCALE GENOMIC DNA]</scope>
</reference>
<organism evidence="1 2">
    <name type="scientific">Candidatus Muproteobacteria bacterium RBG_16_60_9</name>
    <dbReference type="NCBI Taxonomy" id="1817755"/>
    <lineage>
        <taxon>Bacteria</taxon>
        <taxon>Pseudomonadati</taxon>
        <taxon>Pseudomonadota</taxon>
        <taxon>Candidatus Muproteobacteria</taxon>
    </lineage>
</organism>
<dbReference type="EMBL" id="MFSP01000083">
    <property type="protein sequence ID" value="OGI66627.1"/>
    <property type="molecule type" value="Genomic_DNA"/>
</dbReference>
<evidence type="ECO:0000313" key="1">
    <source>
        <dbReference type="EMBL" id="OGI66627.1"/>
    </source>
</evidence>
<evidence type="ECO:0000313" key="2">
    <source>
        <dbReference type="Proteomes" id="UP000179076"/>
    </source>
</evidence>
<dbReference type="Proteomes" id="UP000179076">
    <property type="component" value="Unassembled WGS sequence"/>
</dbReference>
<protein>
    <submittedName>
        <fullName evidence="1">Uncharacterized protein</fullName>
    </submittedName>
</protein>
<name>A0A1F6VAE3_9PROT</name>
<comment type="caution">
    <text evidence="1">The sequence shown here is derived from an EMBL/GenBank/DDBJ whole genome shotgun (WGS) entry which is preliminary data.</text>
</comment>
<gene>
    <name evidence="1" type="ORF">A2W18_09810</name>
</gene>
<proteinExistence type="predicted"/>
<accession>A0A1F6VAE3</accession>
<sequence>MAMWMQRSWGRSQGAMIACRSRRRKIAALTRSCFGVLCGVWDRAKTETPSPYAANFRFERPANEHWPTEPVPEN</sequence>